<dbReference type="InterPro" id="IPR049492">
    <property type="entry name" value="BD-FAE-like_dom"/>
</dbReference>
<name>A0A517QW38_9PLAN</name>
<keyword evidence="5" id="KW-1185">Reference proteome</keyword>
<dbReference type="EMBL" id="CP036268">
    <property type="protein sequence ID" value="QDT35824.1"/>
    <property type="molecule type" value="Genomic_DNA"/>
</dbReference>
<proteinExistence type="predicted"/>
<dbReference type="KEGG" id="svp:Pan189_01770"/>
<dbReference type="PANTHER" id="PTHR48081">
    <property type="entry name" value="AB HYDROLASE SUPERFAMILY PROTEIN C4A8.06C"/>
    <property type="match status" value="1"/>
</dbReference>
<evidence type="ECO:0000259" key="3">
    <source>
        <dbReference type="Pfam" id="PF20434"/>
    </source>
</evidence>
<organism evidence="4 5">
    <name type="scientific">Stratiformator vulcanicus</name>
    <dbReference type="NCBI Taxonomy" id="2527980"/>
    <lineage>
        <taxon>Bacteria</taxon>
        <taxon>Pseudomonadati</taxon>
        <taxon>Planctomycetota</taxon>
        <taxon>Planctomycetia</taxon>
        <taxon>Planctomycetales</taxon>
        <taxon>Planctomycetaceae</taxon>
        <taxon>Stratiformator</taxon>
    </lineage>
</organism>
<dbReference type="PANTHER" id="PTHR48081:SF6">
    <property type="entry name" value="PEPTIDASE S9 PROLYL OLIGOPEPTIDASE CATALYTIC DOMAIN-CONTAINING PROTEIN"/>
    <property type="match status" value="1"/>
</dbReference>
<reference evidence="4 5" key="1">
    <citation type="submission" date="2019-02" db="EMBL/GenBank/DDBJ databases">
        <title>Deep-cultivation of Planctomycetes and their phenomic and genomic characterization uncovers novel biology.</title>
        <authorList>
            <person name="Wiegand S."/>
            <person name="Jogler M."/>
            <person name="Boedeker C."/>
            <person name="Pinto D."/>
            <person name="Vollmers J."/>
            <person name="Rivas-Marin E."/>
            <person name="Kohn T."/>
            <person name="Peeters S.H."/>
            <person name="Heuer A."/>
            <person name="Rast P."/>
            <person name="Oberbeckmann S."/>
            <person name="Bunk B."/>
            <person name="Jeske O."/>
            <person name="Meyerdierks A."/>
            <person name="Storesund J.E."/>
            <person name="Kallscheuer N."/>
            <person name="Luecker S."/>
            <person name="Lage O.M."/>
            <person name="Pohl T."/>
            <person name="Merkel B.J."/>
            <person name="Hornburger P."/>
            <person name="Mueller R.-W."/>
            <person name="Bruemmer F."/>
            <person name="Labrenz M."/>
            <person name="Spormann A.M."/>
            <person name="Op den Camp H."/>
            <person name="Overmann J."/>
            <person name="Amann R."/>
            <person name="Jetten M.S.M."/>
            <person name="Mascher T."/>
            <person name="Medema M.H."/>
            <person name="Devos D.P."/>
            <person name="Kaster A.-K."/>
            <person name="Ovreas L."/>
            <person name="Rohde M."/>
            <person name="Galperin M.Y."/>
            <person name="Jogler C."/>
        </authorList>
    </citation>
    <scope>NUCLEOTIDE SEQUENCE [LARGE SCALE GENOMIC DNA]</scope>
    <source>
        <strain evidence="4 5">Pan189</strain>
    </source>
</reference>
<keyword evidence="2" id="KW-0732">Signal</keyword>
<evidence type="ECO:0000256" key="1">
    <source>
        <dbReference type="ARBA" id="ARBA00022801"/>
    </source>
</evidence>
<dbReference type="AlphaFoldDB" id="A0A517QW38"/>
<sequence length="300" mass="32822" precursor="true">MKTQLLCIVLFTAPAIGLAAEPDVVLDVWPGKPPGEMKEIGPEKAETVTDVKTIIRVSNVSKPTISVYKPENPNGAAVVICPGGGYHILAWDLEGTEVAEWLNENGVTGIVLKYRVPRRDKLTFWKPPLQDAQRAMSLVRSKADEWGLDPERIGVLGFSAGGNLTVRTATQFGERMYESIDEVDEVSCRPDFALPIYAAYLSGEDALSAKSTLNVPEDTPPMFMVHTFDDGRDGKRASTHVNGVMMFGMALRDADVPFEMHVFPTGGHGYGLRPSEHAVTGWPKLAEVWMQKNGVIPEAE</sequence>
<protein>
    <submittedName>
        <fullName evidence="4">Acetylxylan esterase</fullName>
        <ecNumber evidence="4">3.1.1.72</ecNumber>
    </submittedName>
</protein>
<evidence type="ECO:0000256" key="2">
    <source>
        <dbReference type="SAM" id="SignalP"/>
    </source>
</evidence>
<dbReference type="GO" id="GO:0046555">
    <property type="term" value="F:acetylxylan esterase activity"/>
    <property type="evidence" value="ECO:0007669"/>
    <property type="project" value="UniProtKB-EC"/>
</dbReference>
<feature type="chain" id="PRO_5022217637" evidence="2">
    <location>
        <begin position="20"/>
        <end position="300"/>
    </location>
</feature>
<dbReference type="Gene3D" id="3.40.50.1820">
    <property type="entry name" value="alpha/beta hydrolase"/>
    <property type="match status" value="1"/>
</dbReference>
<dbReference type="EC" id="3.1.1.72" evidence="4"/>
<dbReference type="InterPro" id="IPR050300">
    <property type="entry name" value="GDXG_lipolytic_enzyme"/>
</dbReference>
<gene>
    <name evidence="4" type="primary">axeA1</name>
    <name evidence="4" type="ORF">Pan189_01770</name>
</gene>
<dbReference type="Pfam" id="PF20434">
    <property type="entry name" value="BD-FAE"/>
    <property type="match status" value="1"/>
</dbReference>
<dbReference type="InterPro" id="IPR029058">
    <property type="entry name" value="AB_hydrolase_fold"/>
</dbReference>
<evidence type="ECO:0000313" key="5">
    <source>
        <dbReference type="Proteomes" id="UP000317318"/>
    </source>
</evidence>
<dbReference type="Proteomes" id="UP000317318">
    <property type="component" value="Chromosome"/>
</dbReference>
<evidence type="ECO:0000313" key="4">
    <source>
        <dbReference type="EMBL" id="QDT35824.1"/>
    </source>
</evidence>
<dbReference type="OrthoDB" id="9794725at2"/>
<keyword evidence="1 4" id="KW-0378">Hydrolase</keyword>
<feature type="domain" description="BD-FAE-like" evidence="3">
    <location>
        <begin position="67"/>
        <end position="175"/>
    </location>
</feature>
<accession>A0A517QW38</accession>
<dbReference type="RefSeq" id="WP_145362090.1">
    <property type="nucleotide sequence ID" value="NZ_CP036268.1"/>
</dbReference>
<feature type="signal peptide" evidence="2">
    <location>
        <begin position="1"/>
        <end position="19"/>
    </location>
</feature>
<dbReference type="SUPFAM" id="SSF53474">
    <property type="entry name" value="alpha/beta-Hydrolases"/>
    <property type="match status" value="1"/>
</dbReference>